<dbReference type="InterPro" id="IPR053136">
    <property type="entry name" value="UTP_pyrophosphatase-like"/>
</dbReference>
<dbReference type="OrthoDB" id="9811177at2"/>
<dbReference type="Gene3D" id="3.30.2010.10">
    <property type="entry name" value="Metalloproteases ('zincins'), catalytic domain"/>
    <property type="match status" value="1"/>
</dbReference>
<organism evidence="2 3">
    <name type="scientific">Niallia circulans</name>
    <name type="common">Bacillus circulans</name>
    <dbReference type="NCBI Taxonomy" id="1397"/>
    <lineage>
        <taxon>Bacteria</taxon>
        <taxon>Bacillati</taxon>
        <taxon>Bacillota</taxon>
        <taxon>Bacilli</taxon>
        <taxon>Bacillales</taxon>
        <taxon>Bacillaceae</taxon>
        <taxon>Niallia</taxon>
    </lineage>
</organism>
<keyword evidence="2" id="KW-0645">Protease</keyword>
<feature type="domain" description="YgjP-like metallopeptidase" evidence="1">
    <location>
        <begin position="21"/>
        <end position="227"/>
    </location>
</feature>
<dbReference type="CDD" id="cd07344">
    <property type="entry name" value="M48_yhfN_like"/>
    <property type="match status" value="1"/>
</dbReference>
<dbReference type="Proteomes" id="UP000036045">
    <property type="component" value="Unassembled WGS sequence"/>
</dbReference>
<keyword evidence="2" id="KW-0378">Hydrolase</keyword>
<dbReference type="GO" id="GO:0008233">
    <property type="term" value="F:peptidase activity"/>
    <property type="evidence" value="ECO:0007669"/>
    <property type="project" value="UniProtKB-KW"/>
</dbReference>
<dbReference type="RefSeq" id="WP_047941679.1">
    <property type="nucleotide sequence ID" value="NZ_JABRVN010000252.1"/>
</dbReference>
<evidence type="ECO:0000259" key="1">
    <source>
        <dbReference type="Pfam" id="PF01863"/>
    </source>
</evidence>
<dbReference type="PATRIC" id="fig|1397.4.peg.5080"/>
<dbReference type="EMBL" id="LDPH01000007">
    <property type="protein sequence ID" value="KLV26703.1"/>
    <property type="molecule type" value="Genomic_DNA"/>
</dbReference>
<dbReference type="PANTHER" id="PTHR30399:SF1">
    <property type="entry name" value="UTP PYROPHOSPHATASE"/>
    <property type="match status" value="1"/>
</dbReference>
<dbReference type="GO" id="GO:0006508">
    <property type="term" value="P:proteolysis"/>
    <property type="evidence" value="ECO:0007669"/>
    <property type="project" value="UniProtKB-KW"/>
</dbReference>
<name>A0A0J1ILF0_NIACI</name>
<dbReference type="AlphaFoldDB" id="A0A0J1ILF0"/>
<protein>
    <submittedName>
        <fullName evidence="2">Zinc protease</fullName>
    </submittedName>
</protein>
<reference evidence="2 3" key="1">
    <citation type="submission" date="2015-05" db="EMBL/GenBank/DDBJ databases">
        <title>Whole genome sequence and identification of bacterial endophytes from Costus igneus.</title>
        <authorList>
            <person name="Lee Y.P."/>
            <person name="Gan H.M."/>
            <person name="Eng W."/>
            <person name="Wheatley M.S."/>
            <person name="Caraballo A."/>
            <person name="Polter S."/>
            <person name="Savka M.A."/>
            <person name="Hudson A.O."/>
        </authorList>
    </citation>
    <scope>NUCLEOTIDE SEQUENCE [LARGE SCALE GENOMIC DNA]</scope>
    <source>
        <strain evidence="2 3">RIT379</strain>
    </source>
</reference>
<dbReference type="InterPro" id="IPR002725">
    <property type="entry name" value="YgjP-like_metallopeptidase"/>
</dbReference>
<proteinExistence type="predicted"/>
<comment type="caution">
    <text evidence="2">The sequence shown here is derived from an EMBL/GenBank/DDBJ whole genome shotgun (WGS) entry which is preliminary data.</text>
</comment>
<sequence length="235" mass="28304">MLHTYLGETIRYEIKYKNRTSIGITLDGYGNIEILAPKKTSDDYVHQVLEQNWNQIQTRIKEMQTRMAGPQEKVYENKERFLYLGNSYPIDIIQDITVVQEQVKFEVDKLCIYIKEYDKKQIKKLLKRYYYQRSKSLVEERVSFYQSNFKTKPRSIRITDSKTNWGTCDSNFQLTFNWRLAMAPLEVIDYVVVHEMCHMVHLNHDRSFWRLVGKLMPDYKEKEKWLALSNWKMTV</sequence>
<gene>
    <name evidence="2" type="ORF">ABW02_09120</name>
</gene>
<dbReference type="Pfam" id="PF01863">
    <property type="entry name" value="YgjP-like"/>
    <property type="match status" value="1"/>
</dbReference>
<dbReference type="PANTHER" id="PTHR30399">
    <property type="entry name" value="UNCHARACTERIZED PROTEIN YGJP"/>
    <property type="match status" value="1"/>
</dbReference>
<accession>A0A0J1ILF0</accession>
<keyword evidence="3" id="KW-1185">Reference proteome</keyword>
<evidence type="ECO:0000313" key="3">
    <source>
        <dbReference type="Proteomes" id="UP000036045"/>
    </source>
</evidence>
<evidence type="ECO:0000313" key="2">
    <source>
        <dbReference type="EMBL" id="KLV26703.1"/>
    </source>
</evidence>